<keyword evidence="3 7" id="KW-0479">Metal-binding</keyword>
<dbReference type="GO" id="GO:0008270">
    <property type="term" value="F:zinc ion binding"/>
    <property type="evidence" value="ECO:0007669"/>
    <property type="project" value="InterPro"/>
</dbReference>
<dbReference type="Proteomes" id="UP000193710">
    <property type="component" value="Unassembled WGS sequence"/>
</dbReference>
<dbReference type="Gene3D" id="3.40.50.720">
    <property type="entry name" value="NAD(P)-binding Rossmann-like Domain"/>
    <property type="match status" value="1"/>
</dbReference>
<dbReference type="InterPro" id="IPR002328">
    <property type="entry name" value="ADH_Zn_CS"/>
</dbReference>
<name>A0A024JRI3_9MYCO</name>
<dbReference type="EMBL" id="HG964446">
    <property type="protein sequence ID" value="CDO86174.1"/>
    <property type="molecule type" value="Genomic_DNA"/>
</dbReference>
<keyword evidence="4 7" id="KW-0862">Zinc</keyword>
<dbReference type="HOGENOM" id="CLU_026673_14_1_11"/>
<gene>
    <name evidence="10" type="ORF">AWC29_29455</name>
    <name evidence="9" type="ORF">BN973_00515</name>
</gene>
<dbReference type="InterPro" id="IPR013154">
    <property type="entry name" value="ADH-like_N"/>
</dbReference>
<dbReference type="EMBL" id="LQPY01000042">
    <property type="protein sequence ID" value="ORW99107.1"/>
    <property type="molecule type" value="Genomic_DNA"/>
</dbReference>
<dbReference type="FunFam" id="3.40.50.720:FF:000003">
    <property type="entry name" value="S-(hydroxymethyl)glutathione dehydrogenase"/>
    <property type="match status" value="1"/>
</dbReference>
<evidence type="ECO:0000313" key="11">
    <source>
        <dbReference type="Proteomes" id="UP000193710"/>
    </source>
</evidence>
<evidence type="ECO:0000256" key="2">
    <source>
        <dbReference type="ARBA" id="ARBA00008072"/>
    </source>
</evidence>
<reference evidence="10 11" key="3">
    <citation type="submission" date="2016-01" db="EMBL/GenBank/DDBJ databases">
        <title>The new phylogeny of the genus Mycobacterium.</title>
        <authorList>
            <person name="Tarcisio F."/>
            <person name="Conor M."/>
            <person name="Antonella G."/>
            <person name="Elisabetta G."/>
            <person name="Giulia F.S."/>
            <person name="Sara T."/>
            <person name="Anna F."/>
            <person name="Clotilde B."/>
            <person name="Roberto B."/>
            <person name="Veronica D.S."/>
            <person name="Fabio R."/>
            <person name="Monica P."/>
            <person name="Olivier J."/>
            <person name="Enrico T."/>
            <person name="Nicola S."/>
        </authorList>
    </citation>
    <scope>NUCLEOTIDE SEQUENCE [LARGE SCALE GENOMIC DNA]</scope>
    <source>
        <strain evidence="10 11">DSM 44626</strain>
    </source>
</reference>
<evidence type="ECO:0000259" key="8">
    <source>
        <dbReference type="SMART" id="SM00829"/>
    </source>
</evidence>
<dbReference type="InterPro" id="IPR011032">
    <property type="entry name" value="GroES-like_sf"/>
</dbReference>
<dbReference type="InterPro" id="IPR020843">
    <property type="entry name" value="ER"/>
</dbReference>
<dbReference type="SUPFAM" id="SSF50129">
    <property type="entry name" value="GroES-like"/>
    <property type="match status" value="1"/>
</dbReference>
<reference evidence="9" key="2">
    <citation type="submission" date="2014-04" db="EMBL/GenBank/DDBJ databases">
        <authorList>
            <person name="Xu Y.W."/>
            <person name="Yang Q."/>
        </authorList>
    </citation>
    <scope>NUCLEOTIDE SEQUENCE</scope>
    <source>
        <strain evidence="9">DSM 44626</strain>
    </source>
</reference>
<dbReference type="PANTHER" id="PTHR43880:SF12">
    <property type="entry name" value="ALCOHOL DEHYDROGENASE CLASS-3"/>
    <property type="match status" value="1"/>
</dbReference>
<evidence type="ECO:0000256" key="4">
    <source>
        <dbReference type="ARBA" id="ARBA00022833"/>
    </source>
</evidence>
<dbReference type="Pfam" id="PF08240">
    <property type="entry name" value="ADH_N"/>
    <property type="match status" value="1"/>
</dbReference>
<evidence type="ECO:0000256" key="7">
    <source>
        <dbReference type="RuleBase" id="RU361277"/>
    </source>
</evidence>
<evidence type="ECO:0000256" key="3">
    <source>
        <dbReference type="ARBA" id="ARBA00022723"/>
    </source>
</evidence>
<keyword evidence="5" id="KW-0560">Oxidoreductase</keyword>
<proteinExistence type="inferred from homology"/>
<keyword evidence="11" id="KW-1185">Reference proteome</keyword>
<evidence type="ECO:0000313" key="10">
    <source>
        <dbReference type="EMBL" id="ORW99107.1"/>
    </source>
</evidence>
<dbReference type="eggNOG" id="COG1062">
    <property type="taxonomic scope" value="Bacteria"/>
</dbReference>
<evidence type="ECO:0000256" key="5">
    <source>
        <dbReference type="ARBA" id="ARBA00023002"/>
    </source>
</evidence>
<dbReference type="RefSeq" id="WP_036465676.1">
    <property type="nucleotide sequence ID" value="NZ_HG964446.1"/>
</dbReference>
<dbReference type="SMART" id="SM00829">
    <property type="entry name" value="PKS_ER"/>
    <property type="match status" value="1"/>
</dbReference>
<dbReference type="OrthoDB" id="334894at2"/>
<dbReference type="InterPro" id="IPR036291">
    <property type="entry name" value="NAD(P)-bd_dom_sf"/>
</dbReference>
<evidence type="ECO:0000256" key="6">
    <source>
        <dbReference type="ARBA" id="ARBA00023027"/>
    </source>
</evidence>
<organism evidence="9">
    <name type="scientific">Mycobacterium triplex</name>
    <dbReference type="NCBI Taxonomy" id="47839"/>
    <lineage>
        <taxon>Bacteria</taxon>
        <taxon>Bacillati</taxon>
        <taxon>Actinomycetota</taxon>
        <taxon>Actinomycetes</taxon>
        <taxon>Mycobacteriales</taxon>
        <taxon>Mycobacteriaceae</taxon>
        <taxon>Mycobacterium</taxon>
        <taxon>Mycobacterium simiae complex</taxon>
    </lineage>
</organism>
<comment type="cofactor">
    <cofactor evidence="1 7">
        <name>Zn(2+)</name>
        <dbReference type="ChEBI" id="CHEBI:29105"/>
    </cofactor>
</comment>
<reference evidence="9" key="1">
    <citation type="journal article" date="2014" name="Genome Announc.">
        <title>Draft Genome Sequence of Mycobacterium triplex DSM 44626.</title>
        <authorList>
            <person name="Sassi M."/>
            <person name="Croce O."/>
            <person name="Robert C."/>
            <person name="Raoult D."/>
            <person name="Drancourt M."/>
        </authorList>
    </citation>
    <scope>NUCLEOTIDE SEQUENCE [LARGE SCALE GENOMIC DNA]</scope>
    <source>
        <strain evidence="9">DSM 44626</strain>
    </source>
</reference>
<dbReference type="Pfam" id="PF00107">
    <property type="entry name" value="ADH_zinc_N"/>
    <property type="match status" value="1"/>
</dbReference>
<accession>A0A024JRI3</accession>
<keyword evidence="6" id="KW-0520">NAD</keyword>
<dbReference type="STRING" id="47839.BN973_00515"/>
<dbReference type="GO" id="GO:0005829">
    <property type="term" value="C:cytosol"/>
    <property type="evidence" value="ECO:0007669"/>
    <property type="project" value="TreeGrafter"/>
</dbReference>
<comment type="similarity">
    <text evidence="2 7">Belongs to the zinc-containing alcohol dehydrogenase family.</text>
</comment>
<protein>
    <submittedName>
        <fullName evidence="9">Zn-dependent alcohol dehydrogenase</fullName>
    </submittedName>
</protein>
<dbReference type="GO" id="GO:0046294">
    <property type="term" value="P:formaldehyde catabolic process"/>
    <property type="evidence" value="ECO:0007669"/>
    <property type="project" value="TreeGrafter"/>
</dbReference>
<evidence type="ECO:0000256" key="1">
    <source>
        <dbReference type="ARBA" id="ARBA00001947"/>
    </source>
</evidence>
<dbReference type="CDD" id="cd08278">
    <property type="entry name" value="benzyl_alcohol_DH"/>
    <property type="match status" value="1"/>
</dbReference>
<dbReference type="Gene3D" id="3.90.180.10">
    <property type="entry name" value="Medium-chain alcohol dehydrogenases, catalytic domain"/>
    <property type="match status" value="1"/>
</dbReference>
<feature type="domain" description="Enoyl reductase (ER)" evidence="8">
    <location>
        <begin position="12"/>
        <end position="363"/>
    </location>
</feature>
<sequence>MKAQAAVLRAASTPLELLEIDVESPRPREVVVRLVSAGICHTDLGVIAAATDEQLPIVLGHEGAGIIEKVGTGVTELSVGDHVVLSYNHCGSCDNCRSGLPMHCRDFIPLNLVGARLDGTSPFSLEGKRILGHFFGQSSWATRIIATELNCVKVDDDLPLALLGPLGCGIQTGAGAVLNTLKPTAGSSIAIFGMGSVGLSALLGAVVSNCETIIAVDIDDARLARATELGATATVNAAATAAADQIRRLTAGRGVQFTVDCIGFGDVIRTALESLQTPGVCATVGYQGVPNEITIDHGHLLFGKSLIGVIEGDAIPQQFIPRLLDLFRAGRFPFDRLVDNFPFESINDAIEALHAGKAIKAVLTYPSADRDAIKSSNG</sequence>
<dbReference type="Proteomes" id="UP000028880">
    <property type="component" value="Unassembled WGS sequence"/>
</dbReference>
<evidence type="ECO:0000313" key="9">
    <source>
        <dbReference type="EMBL" id="CDO86174.1"/>
    </source>
</evidence>
<dbReference type="SUPFAM" id="SSF51735">
    <property type="entry name" value="NAD(P)-binding Rossmann-fold domains"/>
    <property type="match status" value="1"/>
</dbReference>
<dbReference type="PROSITE" id="PS00059">
    <property type="entry name" value="ADH_ZINC"/>
    <property type="match status" value="1"/>
</dbReference>
<dbReference type="PANTHER" id="PTHR43880">
    <property type="entry name" value="ALCOHOL DEHYDROGENASE"/>
    <property type="match status" value="1"/>
</dbReference>
<dbReference type="AlphaFoldDB" id="A0A024JRI3"/>
<dbReference type="GO" id="GO:0051903">
    <property type="term" value="F:S-(hydroxymethyl)glutathione dehydrogenase [NAD(P)+] activity"/>
    <property type="evidence" value="ECO:0007669"/>
    <property type="project" value="TreeGrafter"/>
</dbReference>
<dbReference type="InterPro" id="IPR013149">
    <property type="entry name" value="ADH-like_C"/>
</dbReference>